<protein>
    <submittedName>
        <fullName evidence="1">Uncharacterized protein</fullName>
    </submittedName>
</protein>
<reference evidence="2" key="1">
    <citation type="journal article" date="2019" name="Plant Biotechnol. J.">
        <title>Genome sequencing of the Australian wild diploid species Gossypium australe highlights disease resistance and delayed gland morphogenesis.</title>
        <authorList>
            <person name="Cai Y."/>
            <person name="Cai X."/>
            <person name="Wang Q."/>
            <person name="Wang P."/>
            <person name="Zhang Y."/>
            <person name="Cai C."/>
            <person name="Xu Y."/>
            <person name="Wang K."/>
            <person name="Zhou Z."/>
            <person name="Wang C."/>
            <person name="Geng S."/>
            <person name="Li B."/>
            <person name="Dong Q."/>
            <person name="Hou Y."/>
            <person name="Wang H."/>
            <person name="Ai P."/>
            <person name="Liu Z."/>
            <person name="Yi F."/>
            <person name="Sun M."/>
            <person name="An G."/>
            <person name="Cheng J."/>
            <person name="Zhang Y."/>
            <person name="Shi Q."/>
            <person name="Xie Y."/>
            <person name="Shi X."/>
            <person name="Chang Y."/>
            <person name="Huang F."/>
            <person name="Chen Y."/>
            <person name="Hong S."/>
            <person name="Mi L."/>
            <person name="Sun Q."/>
            <person name="Zhang L."/>
            <person name="Zhou B."/>
            <person name="Peng R."/>
            <person name="Zhang X."/>
            <person name="Liu F."/>
        </authorList>
    </citation>
    <scope>NUCLEOTIDE SEQUENCE [LARGE SCALE GENOMIC DNA]</scope>
    <source>
        <strain evidence="2">cv. PA1801</strain>
    </source>
</reference>
<proteinExistence type="predicted"/>
<gene>
    <name evidence="1" type="ORF">EPI10_023519</name>
</gene>
<dbReference type="EMBL" id="SMMG02000005">
    <property type="protein sequence ID" value="KAA3473111.1"/>
    <property type="molecule type" value="Genomic_DNA"/>
</dbReference>
<accession>A0A5B6VV14</accession>
<sequence>MKLLPPRNGILRTYDIRQKSLGLSDYYRLETPKYCHQSEKLFMLSGMLSTICKRILDNSFSNNQTAIEKC</sequence>
<organism evidence="1 2">
    <name type="scientific">Gossypium australe</name>
    <dbReference type="NCBI Taxonomy" id="47621"/>
    <lineage>
        <taxon>Eukaryota</taxon>
        <taxon>Viridiplantae</taxon>
        <taxon>Streptophyta</taxon>
        <taxon>Embryophyta</taxon>
        <taxon>Tracheophyta</taxon>
        <taxon>Spermatophyta</taxon>
        <taxon>Magnoliopsida</taxon>
        <taxon>eudicotyledons</taxon>
        <taxon>Gunneridae</taxon>
        <taxon>Pentapetalae</taxon>
        <taxon>rosids</taxon>
        <taxon>malvids</taxon>
        <taxon>Malvales</taxon>
        <taxon>Malvaceae</taxon>
        <taxon>Malvoideae</taxon>
        <taxon>Gossypium</taxon>
    </lineage>
</organism>
<name>A0A5B6VV14_9ROSI</name>
<dbReference type="AlphaFoldDB" id="A0A5B6VV14"/>
<comment type="caution">
    <text evidence="1">The sequence shown here is derived from an EMBL/GenBank/DDBJ whole genome shotgun (WGS) entry which is preliminary data.</text>
</comment>
<evidence type="ECO:0000313" key="2">
    <source>
        <dbReference type="Proteomes" id="UP000325315"/>
    </source>
</evidence>
<dbReference type="Proteomes" id="UP000325315">
    <property type="component" value="Unassembled WGS sequence"/>
</dbReference>
<keyword evidence="2" id="KW-1185">Reference proteome</keyword>
<evidence type="ECO:0000313" key="1">
    <source>
        <dbReference type="EMBL" id="KAA3473111.1"/>
    </source>
</evidence>